<gene>
    <name evidence="1" type="ORF">LQ50_09265</name>
</gene>
<dbReference type="STRING" id="333138.LQ50_09265"/>
<dbReference type="AlphaFoldDB" id="A0A0B0ILB8"/>
<comment type="caution">
    <text evidence="1">The sequence shown here is derived from an EMBL/GenBank/DDBJ whole genome shotgun (WGS) entry which is preliminary data.</text>
</comment>
<name>A0A0B0ILB8_9BACI</name>
<dbReference type="Proteomes" id="UP000030832">
    <property type="component" value="Unassembled WGS sequence"/>
</dbReference>
<evidence type="ECO:0000313" key="1">
    <source>
        <dbReference type="EMBL" id="KHF40451.1"/>
    </source>
</evidence>
<organism evidence="1 2">
    <name type="scientific">Halalkalibacter okhensis</name>
    <dbReference type="NCBI Taxonomy" id="333138"/>
    <lineage>
        <taxon>Bacteria</taxon>
        <taxon>Bacillati</taxon>
        <taxon>Bacillota</taxon>
        <taxon>Bacilli</taxon>
        <taxon>Bacillales</taxon>
        <taxon>Bacillaceae</taxon>
        <taxon>Halalkalibacter</taxon>
    </lineage>
</organism>
<dbReference type="EMBL" id="JRJU01000009">
    <property type="protein sequence ID" value="KHF40451.1"/>
    <property type="molecule type" value="Genomic_DNA"/>
</dbReference>
<dbReference type="RefSeq" id="WP_034628225.1">
    <property type="nucleotide sequence ID" value="NZ_JRJU01000009.1"/>
</dbReference>
<dbReference type="Pfam" id="PF22871">
    <property type="entry name" value="AimR"/>
    <property type="match status" value="1"/>
</dbReference>
<accession>A0A0B0ILB8</accession>
<dbReference type="NCBIfam" id="NF038310">
    <property type="entry name" value="lysogeny_AimR"/>
    <property type="match status" value="1"/>
</dbReference>
<proteinExistence type="predicted"/>
<reference evidence="1 2" key="1">
    <citation type="submission" date="2014-09" db="EMBL/GenBank/DDBJ databases">
        <title>Genome sequencing and annotation of Bacillus Okhensis strain Kh10-101T.</title>
        <authorList>
            <person name="Prakash J.S."/>
        </authorList>
    </citation>
    <scope>NUCLEOTIDE SEQUENCE [LARGE SCALE GENOMIC DNA]</scope>
    <source>
        <strain evidence="2">Kh10-101T</strain>
    </source>
</reference>
<evidence type="ECO:0008006" key="3">
    <source>
        <dbReference type="Google" id="ProtNLM"/>
    </source>
</evidence>
<sequence length="331" mass="38564">MVMKQITAETFSELENLEEFVHSVDPNSYLARVSLEYLVINSKSDLVETLINRLLDCPNEESREWAEVYKIDHLVYKQEMNLIEAIQQLTYKTVTAPELSTLIKVFQLYNYSSQKEFEMIASLSELVNAEICRLEEGFMKTSLLCRYKITMQSVYLHLNEVEKSRECGFELVNISLTSTMKAIALTGLGNSFILSNKEMAIDYINKSIILSKEIGHKMLIREAQKSLNFTYCFWGEPEKVYFNSGSSSITLDDKLEHVFYLIKCKQNEEALRLLDDLELKIDNDYRKAFDKYYRGLITNDVALFQEAVFYFENAGDNYYRQLPLNELLKHT</sequence>
<keyword evidence="2" id="KW-1185">Reference proteome</keyword>
<dbReference type="InterPro" id="IPR047705">
    <property type="entry name" value="AimR-like"/>
</dbReference>
<protein>
    <recommendedName>
        <fullName evidence="3">Prophage helix-turn-helix protein</fullName>
    </recommendedName>
</protein>
<dbReference type="OrthoDB" id="2826031at2"/>
<evidence type="ECO:0000313" key="2">
    <source>
        <dbReference type="Proteomes" id="UP000030832"/>
    </source>
</evidence>